<dbReference type="PROSITE" id="PS50977">
    <property type="entry name" value="HTH_TETR_2"/>
    <property type="match status" value="1"/>
</dbReference>
<dbReference type="STRING" id="578942.SAMN05216289_1217"/>
<feature type="DNA-binding region" description="H-T-H motif" evidence="4">
    <location>
        <begin position="36"/>
        <end position="55"/>
    </location>
</feature>
<proteinExistence type="predicted"/>
<keyword evidence="3" id="KW-0804">Transcription</keyword>
<dbReference type="RefSeq" id="WP_092408834.1">
    <property type="nucleotide sequence ID" value="NZ_FOVF01000021.1"/>
</dbReference>
<keyword evidence="1" id="KW-0805">Transcription regulation</keyword>
<dbReference type="EMBL" id="FOVF01000021">
    <property type="protein sequence ID" value="SFN42772.1"/>
    <property type="molecule type" value="Genomic_DNA"/>
</dbReference>
<dbReference type="OrthoDB" id="4541465at2"/>
<organism evidence="6 7">
    <name type="scientific">Dokdonella immobilis</name>
    <dbReference type="NCBI Taxonomy" id="578942"/>
    <lineage>
        <taxon>Bacteria</taxon>
        <taxon>Pseudomonadati</taxon>
        <taxon>Pseudomonadota</taxon>
        <taxon>Gammaproteobacteria</taxon>
        <taxon>Lysobacterales</taxon>
        <taxon>Rhodanobacteraceae</taxon>
        <taxon>Dokdonella</taxon>
    </lineage>
</organism>
<reference evidence="6 7" key="1">
    <citation type="submission" date="2016-10" db="EMBL/GenBank/DDBJ databases">
        <authorList>
            <person name="de Groot N.N."/>
        </authorList>
    </citation>
    <scope>NUCLEOTIDE SEQUENCE [LARGE SCALE GENOMIC DNA]</scope>
    <source>
        <strain evidence="6 7">CGMCC 1.7659</strain>
    </source>
</reference>
<feature type="domain" description="HTH tetR-type" evidence="5">
    <location>
        <begin position="13"/>
        <end position="73"/>
    </location>
</feature>
<evidence type="ECO:0000256" key="4">
    <source>
        <dbReference type="PROSITE-ProRule" id="PRU00335"/>
    </source>
</evidence>
<dbReference type="GO" id="GO:0003677">
    <property type="term" value="F:DNA binding"/>
    <property type="evidence" value="ECO:0007669"/>
    <property type="project" value="UniProtKB-UniRule"/>
</dbReference>
<evidence type="ECO:0000259" key="5">
    <source>
        <dbReference type="PROSITE" id="PS50977"/>
    </source>
</evidence>
<dbReference type="InterPro" id="IPR009057">
    <property type="entry name" value="Homeodomain-like_sf"/>
</dbReference>
<dbReference type="PANTHER" id="PTHR47506">
    <property type="entry name" value="TRANSCRIPTIONAL REGULATORY PROTEIN"/>
    <property type="match status" value="1"/>
</dbReference>
<protein>
    <submittedName>
        <fullName evidence="6">Transcriptional regulator, TetR family</fullName>
    </submittedName>
</protein>
<dbReference type="SUPFAM" id="SSF46689">
    <property type="entry name" value="Homeodomain-like"/>
    <property type="match status" value="1"/>
</dbReference>
<evidence type="ECO:0000313" key="7">
    <source>
        <dbReference type="Proteomes" id="UP000198575"/>
    </source>
</evidence>
<evidence type="ECO:0000313" key="6">
    <source>
        <dbReference type="EMBL" id="SFN42772.1"/>
    </source>
</evidence>
<dbReference type="PRINTS" id="PR00455">
    <property type="entry name" value="HTHTETR"/>
</dbReference>
<keyword evidence="2 4" id="KW-0238">DNA-binding</keyword>
<dbReference type="AlphaFoldDB" id="A0A1I4YXP2"/>
<evidence type="ECO:0000256" key="2">
    <source>
        <dbReference type="ARBA" id="ARBA00023125"/>
    </source>
</evidence>
<gene>
    <name evidence="6" type="ORF">SAMN05216289_1217</name>
</gene>
<name>A0A1I4YXP2_9GAMM</name>
<sequence length="194" mass="21968">MGEAHEKSEPRGRLSATDWEQAALHVLAEGGVAAVAVESLARTLGVTKGSFYWHFPTREALLKAAIDRWEQRDEDEVISRVERIADPRERLRELFHRVSREVQSHLVYAALLQASDHPLVQPVIERISRRRLALLTQAYAEAGFDTRAAAHRARLAYTAYSGFLQLNQSHGMPRMDQEEYEAYVDHVIATLIPA</sequence>
<dbReference type="Proteomes" id="UP000198575">
    <property type="component" value="Unassembled WGS sequence"/>
</dbReference>
<evidence type="ECO:0000256" key="1">
    <source>
        <dbReference type="ARBA" id="ARBA00023015"/>
    </source>
</evidence>
<evidence type="ECO:0000256" key="3">
    <source>
        <dbReference type="ARBA" id="ARBA00023163"/>
    </source>
</evidence>
<dbReference type="PANTHER" id="PTHR47506:SF1">
    <property type="entry name" value="HTH-TYPE TRANSCRIPTIONAL REGULATOR YJDC"/>
    <property type="match status" value="1"/>
</dbReference>
<dbReference type="InterPro" id="IPR001647">
    <property type="entry name" value="HTH_TetR"/>
</dbReference>
<dbReference type="Gene3D" id="1.10.357.10">
    <property type="entry name" value="Tetracycline Repressor, domain 2"/>
    <property type="match status" value="1"/>
</dbReference>
<dbReference type="Pfam" id="PF00440">
    <property type="entry name" value="TetR_N"/>
    <property type="match status" value="1"/>
</dbReference>
<accession>A0A1I4YXP2</accession>
<keyword evidence="7" id="KW-1185">Reference proteome</keyword>